<dbReference type="CDD" id="cd08267">
    <property type="entry name" value="MDR1"/>
    <property type="match status" value="1"/>
</dbReference>
<dbReference type="InterPro" id="IPR002364">
    <property type="entry name" value="Quin_OxRdtase/zeta-crystal_CS"/>
</dbReference>
<dbReference type="GO" id="GO:0016491">
    <property type="term" value="F:oxidoreductase activity"/>
    <property type="evidence" value="ECO:0007669"/>
    <property type="project" value="UniProtKB-KW"/>
</dbReference>
<dbReference type="Gene3D" id="3.90.180.10">
    <property type="entry name" value="Medium-chain alcohol dehydrogenases, catalytic domain"/>
    <property type="match status" value="1"/>
</dbReference>
<evidence type="ECO:0000313" key="3">
    <source>
        <dbReference type="Proteomes" id="UP001174997"/>
    </source>
</evidence>
<protein>
    <recommendedName>
        <fullName evidence="4">Enoyl reductase (ER) domain-containing protein</fullName>
    </recommendedName>
</protein>
<dbReference type="InterPro" id="IPR036291">
    <property type="entry name" value="NAD(P)-bd_dom_sf"/>
</dbReference>
<evidence type="ECO:0000313" key="2">
    <source>
        <dbReference type="EMBL" id="KAK0658703.1"/>
    </source>
</evidence>
<keyword evidence="1" id="KW-0560">Oxidoreductase</keyword>
<dbReference type="PANTHER" id="PTHR11695">
    <property type="entry name" value="ALCOHOL DEHYDROGENASE RELATED"/>
    <property type="match status" value="1"/>
</dbReference>
<gene>
    <name evidence="2" type="ORF">QBC41DRAFT_331854</name>
</gene>
<sequence>MLKSGIGGLQKVVPIPAKYCVKLPQGKKLIEGAGLMLAGCTALLQVRQAGVKRGDRVLVVGASGGVGSAALQMVRDAVGSGGYVVAVCSGRNVELVKGLGADEVVDYTQHGDLSGYLSGRFGGEGRFDHVIDGYGNQELYKNCAGFLKEEGVYEAAGIHYTSYRYWDLFKSVVTIGLNLVWPRSRWLGGTGRRFKICSLDDPGMEMMQLLADMLGDGRIRVAVDSVWGWEEVKEGFDVLMGGHAAGKVVIKVGEEEE</sequence>
<dbReference type="SUPFAM" id="SSF51735">
    <property type="entry name" value="NAD(P)-binding Rossmann-fold domains"/>
    <property type="match status" value="1"/>
</dbReference>
<accession>A0AA40D317</accession>
<organism evidence="2 3">
    <name type="scientific">Cercophora samala</name>
    <dbReference type="NCBI Taxonomy" id="330535"/>
    <lineage>
        <taxon>Eukaryota</taxon>
        <taxon>Fungi</taxon>
        <taxon>Dikarya</taxon>
        <taxon>Ascomycota</taxon>
        <taxon>Pezizomycotina</taxon>
        <taxon>Sordariomycetes</taxon>
        <taxon>Sordariomycetidae</taxon>
        <taxon>Sordariales</taxon>
        <taxon>Lasiosphaeriaceae</taxon>
        <taxon>Cercophora</taxon>
    </lineage>
</organism>
<evidence type="ECO:0000256" key="1">
    <source>
        <dbReference type="ARBA" id="ARBA00023002"/>
    </source>
</evidence>
<dbReference type="EMBL" id="JAULSY010000198">
    <property type="protein sequence ID" value="KAK0658703.1"/>
    <property type="molecule type" value="Genomic_DNA"/>
</dbReference>
<name>A0AA40D317_9PEZI</name>
<comment type="caution">
    <text evidence="2">The sequence shown here is derived from an EMBL/GenBank/DDBJ whole genome shotgun (WGS) entry which is preliminary data.</text>
</comment>
<keyword evidence="3" id="KW-1185">Reference proteome</keyword>
<reference evidence="2" key="1">
    <citation type="submission" date="2023-06" db="EMBL/GenBank/DDBJ databases">
        <title>Genome-scale phylogeny and comparative genomics of the fungal order Sordariales.</title>
        <authorList>
            <consortium name="Lawrence Berkeley National Laboratory"/>
            <person name="Hensen N."/>
            <person name="Bonometti L."/>
            <person name="Westerberg I."/>
            <person name="Brannstrom I.O."/>
            <person name="Guillou S."/>
            <person name="Cros-Aarteil S."/>
            <person name="Calhoun S."/>
            <person name="Haridas S."/>
            <person name="Kuo A."/>
            <person name="Mondo S."/>
            <person name="Pangilinan J."/>
            <person name="Riley R."/>
            <person name="Labutti K."/>
            <person name="Andreopoulos B."/>
            <person name="Lipzen A."/>
            <person name="Chen C."/>
            <person name="Yanf M."/>
            <person name="Daum C."/>
            <person name="Ng V."/>
            <person name="Clum A."/>
            <person name="Steindorff A."/>
            <person name="Ohm R."/>
            <person name="Martin F."/>
            <person name="Silar P."/>
            <person name="Natvig D."/>
            <person name="Lalanne C."/>
            <person name="Gautier V."/>
            <person name="Ament-Velasquez S.L."/>
            <person name="Kruys A."/>
            <person name="Hutchinson M.I."/>
            <person name="Powell A.J."/>
            <person name="Barry K."/>
            <person name="Miller A.N."/>
            <person name="Grigoriev I.V."/>
            <person name="Debuchy R."/>
            <person name="Gladieux P."/>
            <person name="Thoren M.H."/>
            <person name="Johannesson H."/>
        </authorList>
    </citation>
    <scope>NUCLEOTIDE SEQUENCE</scope>
    <source>
        <strain evidence="2">CBS 307.81</strain>
    </source>
</reference>
<dbReference type="PROSITE" id="PS01162">
    <property type="entry name" value="QOR_ZETA_CRYSTAL"/>
    <property type="match status" value="1"/>
</dbReference>
<dbReference type="GO" id="GO:0005739">
    <property type="term" value="C:mitochondrion"/>
    <property type="evidence" value="ECO:0007669"/>
    <property type="project" value="TreeGrafter"/>
</dbReference>
<dbReference type="PANTHER" id="PTHR11695:SF294">
    <property type="entry name" value="RETICULON-4-INTERACTING PROTEIN 1, MITOCHONDRIAL"/>
    <property type="match status" value="1"/>
</dbReference>
<dbReference type="GO" id="GO:0008270">
    <property type="term" value="F:zinc ion binding"/>
    <property type="evidence" value="ECO:0007669"/>
    <property type="project" value="InterPro"/>
</dbReference>
<proteinExistence type="predicted"/>
<dbReference type="InterPro" id="IPR050700">
    <property type="entry name" value="YIM1/Zinc_Alcohol_DH_Fams"/>
</dbReference>
<dbReference type="Proteomes" id="UP001174997">
    <property type="component" value="Unassembled WGS sequence"/>
</dbReference>
<dbReference type="AlphaFoldDB" id="A0AA40D317"/>
<evidence type="ECO:0008006" key="4">
    <source>
        <dbReference type="Google" id="ProtNLM"/>
    </source>
</evidence>
<dbReference type="Gene3D" id="3.40.50.720">
    <property type="entry name" value="NAD(P)-binding Rossmann-like Domain"/>
    <property type="match status" value="1"/>
</dbReference>
<dbReference type="Pfam" id="PF13602">
    <property type="entry name" value="ADH_zinc_N_2"/>
    <property type="match status" value="1"/>
</dbReference>